<feature type="region of interest" description="Disordered" evidence="1">
    <location>
        <begin position="441"/>
        <end position="461"/>
    </location>
</feature>
<organism evidence="2 3">
    <name type="scientific">Psilocybe cf. subviscida</name>
    <dbReference type="NCBI Taxonomy" id="2480587"/>
    <lineage>
        <taxon>Eukaryota</taxon>
        <taxon>Fungi</taxon>
        <taxon>Dikarya</taxon>
        <taxon>Basidiomycota</taxon>
        <taxon>Agaricomycotina</taxon>
        <taxon>Agaricomycetes</taxon>
        <taxon>Agaricomycetidae</taxon>
        <taxon>Agaricales</taxon>
        <taxon>Agaricineae</taxon>
        <taxon>Strophariaceae</taxon>
        <taxon>Psilocybe</taxon>
    </lineage>
</organism>
<accession>A0A8H5BRH2</accession>
<dbReference type="OrthoDB" id="2020419at2759"/>
<dbReference type="EMBL" id="JAACJJ010000014">
    <property type="protein sequence ID" value="KAF5327721.1"/>
    <property type="molecule type" value="Genomic_DNA"/>
</dbReference>
<feature type="compositionally biased region" description="Basic and acidic residues" evidence="1">
    <location>
        <begin position="26"/>
        <end position="46"/>
    </location>
</feature>
<protein>
    <submittedName>
        <fullName evidence="2">Uncharacterized protein</fullName>
    </submittedName>
</protein>
<name>A0A8H5BRH2_9AGAR</name>
<comment type="caution">
    <text evidence="2">The sequence shown here is derived from an EMBL/GenBank/DDBJ whole genome shotgun (WGS) entry which is preliminary data.</text>
</comment>
<sequence length="687" mass="75238">MLLRARSKTGGTRERVSRPSPIPRYQHQDDPFRHMGSRHPRDAASRREGLRLTLSLSRVIRSLLFLAISLCAVRVYIRHFSRTGRGVLDPATATPSPGARSLDQEPGINASTGFAPYLGKEEGASAEQAGAKQLKTDKQRWRFPLVDRTILRKLERMRKFFAPGYYDLAPASPPLPGRRARWPPLVTRIPDAPPRAPFQRSHVAHQRGMADTALCASTAHPRACRFLLPLRIAEQESKARIHLTQVARLARELNRTLVLPQVGKSKIGACFKWELSSYYDVASLGISARPGAEMGPDVGSVKDGVGTGDFEWFVELDDFHDWLAERTAGIVADQPSSQLVSVGPALPPGVPFRRDLVYSNEDVSVYGYGEFGAWERDLPGCFPSKFRALALETMPVFMSAPIPVGKDGSIKSIGNSVLEAFAAVSAPVRALAAGVDDTQAPIGSASHPASGSPSGLDGSSPSLSPEVLVVNWDLRQPIFGDPLSIGKGLQYSPYMHEIADRYAPSSDFLVVQWRMETVDPNLLDACAHSLVDVLHGILHDPALSSNITTVWFASDYPRSVVKNRKFHQHLGTVAKSGTFKDFDTRHEVAVDILRVAFEDGGDLSAWRLTDLIEAAEEDGEEDEEFLKDSGALGIVDKLVSINANVFVSGSSRCSRRSSFTKQVVDGRKERMIQSGTSRLQNTVDVFG</sequence>
<dbReference type="Proteomes" id="UP000567179">
    <property type="component" value="Unassembled WGS sequence"/>
</dbReference>
<feature type="region of interest" description="Disordered" evidence="1">
    <location>
        <begin position="86"/>
        <end position="116"/>
    </location>
</feature>
<keyword evidence="3" id="KW-1185">Reference proteome</keyword>
<proteinExistence type="predicted"/>
<reference evidence="2 3" key="1">
    <citation type="journal article" date="2020" name="ISME J.">
        <title>Uncovering the hidden diversity of litter-decomposition mechanisms in mushroom-forming fungi.</title>
        <authorList>
            <person name="Floudas D."/>
            <person name="Bentzer J."/>
            <person name="Ahren D."/>
            <person name="Johansson T."/>
            <person name="Persson P."/>
            <person name="Tunlid A."/>
        </authorList>
    </citation>
    <scope>NUCLEOTIDE SEQUENCE [LARGE SCALE GENOMIC DNA]</scope>
    <source>
        <strain evidence="2 3">CBS 101986</strain>
    </source>
</reference>
<dbReference type="Gene3D" id="3.40.50.11350">
    <property type="match status" value="1"/>
</dbReference>
<evidence type="ECO:0000313" key="2">
    <source>
        <dbReference type="EMBL" id="KAF5327721.1"/>
    </source>
</evidence>
<dbReference type="AlphaFoldDB" id="A0A8H5BRH2"/>
<gene>
    <name evidence="2" type="ORF">D9619_003983</name>
</gene>
<evidence type="ECO:0000313" key="3">
    <source>
        <dbReference type="Proteomes" id="UP000567179"/>
    </source>
</evidence>
<feature type="region of interest" description="Disordered" evidence="1">
    <location>
        <begin position="1"/>
        <end position="46"/>
    </location>
</feature>
<evidence type="ECO:0000256" key="1">
    <source>
        <dbReference type="SAM" id="MobiDB-lite"/>
    </source>
</evidence>